<evidence type="ECO:0008006" key="3">
    <source>
        <dbReference type="Google" id="ProtNLM"/>
    </source>
</evidence>
<protein>
    <recommendedName>
        <fullName evidence="3">Ryanodine receptor Ryr domain-containing protein</fullName>
    </recommendedName>
</protein>
<dbReference type="SUPFAM" id="SSF52540">
    <property type="entry name" value="P-loop containing nucleoside triphosphate hydrolases"/>
    <property type="match status" value="1"/>
</dbReference>
<reference evidence="1" key="2">
    <citation type="submission" date="2023-05" db="EMBL/GenBank/DDBJ databases">
        <authorList>
            <consortium name="Lawrence Berkeley National Laboratory"/>
            <person name="Steindorff A."/>
            <person name="Hensen N."/>
            <person name="Bonometti L."/>
            <person name="Westerberg I."/>
            <person name="Brannstrom I.O."/>
            <person name="Guillou S."/>
            <person name="Cros-Aarteil S."/>
            <person name="Calhoun S."/>
            <person name="Haridas S."/>
            <person name="Kuo A."/>
            <person name="Mondo S."/>
            <person name="Pangilinan J."/>
            <person name="Riley R."/>
            <person name="Labutti K."/>
            <person name="Andreopoulos B."/>
            <person name="Lipzen A."/>
            <person name="Chen C."/>
            <person name="Yanf M."/>
            <person name="Daum C."/>
            <person name="Ng V."/>
            <person name="Clum A."/>
            <person name="Ohm R."/>
            <person name="Martin F."/>
            <person name="Silar P."/>
            <person name="Natvig D."/>
            <person name="Lalanne C."/>
            <person name="Gautier V."/>
            <person name="Ament-Velasquez S.L."/>
            <person name="Kruys A."/>
            <person name="Hutchinson M.I."/>
            <person name="Powell A.J."/>
            <person name="Barry K."/>
            <person name="Miller A.N."/>
            <person name="Grigoriev I.V."/>
            <person name="Debuchy R."/>
            <person name="Gladieux P."/>
            <person name="Thoren M.H."/>
            <person name="Johannesson H."/>
        </authorList>
    </citation>
    <scope>NUCLEOTIDE SEQUENCE</scope>
    <source>
        <strain evidence="1">PSN243</strain>
    </source>
</reference>
<sequence>MSQKHIRLYGAAPFQLLMYPLSSDDNINDGNQDTGVEYLHTGVGLLSRLLEQIPAPGITIHTPTLEDPGRAAVRSIAELEFRGRNPNPVLGLARQRSVGRLHLPPTWYAPLDEEGTGTLICVVQDAEPGSAFPSENRDLIFDALPNSQPCPVVVHASPPLCTGGLWDALHKRLNHKLKLGANTVVIVSAEELRTEGIDLSYGLSWERTCEDFVEKLGSVGRLTTLVTCPHLLVLFGCDGLIYHRGRQAGKPFLFFDPLCIEGDFLRRNLGNIPGIGEAFVAGFARGLAASYVTSLDTTEEGGGDQIGACMESAIRAGFWAARRMARRGLILRKATNLPVMTYQIEIPIEEDSEASPKQQLLKFPIPSDRIAKETEPNWSLIDSMVGDVTELARRIVIDGPEAPGHQVAQARFGQLVLFDRHEIETFRTLFNVMREYFSGANKTRPLCIALCGLTGSGKAFAAIQVAQSALRGRNIRILRFNLCKFTSAADLTAAFYTIRENVLTDGSIPVVYFNGFDTSFPESKTPFEWLTHLVPVMMDGKFSDKGVTKHLGPAVFFFGASSTRVYAGLRRRADAETDASRLRDFLGCLHGCVDVLGPNRLDAADRLYPLRRAAVLRALLEARQPNLKAGNKLNMDDGVLTSLLLVPRYRRGLWSLRSLVAMSRLDDRRYFELAALPPRTQLNIHVDHDEFIRHMNGLPIPLEHREEIAACIHDAYNQAIRAMPADETPEIVPWEALEEEKRESSRAHADSIPHKLRLIRCFASPEQENRTALDSFSRHELEKLSIEEHDRWCAERLQKQWRLGPRNPSVRSSPFFVPWSDMTEPWRDVDRKIVERYPEILRKHGLMVYRTELGDA</sequence>
<organism evidence="1 2">
    <name type="scientific">Podospora aff. communis PSN243</name>
    <dbReference type="NCBI Taxonomy" id="3040156"/>
    <lineage>
        <taxon>Eukaryota</taxon>
        <taxon>Fungi</taxon>
        <taxon>Dikarya</taxon>
        <taxon>Ascomycota</taxon>
        <taxon>Pezizomycotina</taxon>
        <taxon>Sordariomycetes</taxon>
        <taxon>Sordariomycetidae</taxon>
        <taxon>Sordariales</taxon>
        <taxon>Podosporaceae</taxon>
        <taxon>Podospora</taxon>
    </lineage>
</organism>
<reference evidence="1" key="1">
    <citation type="journal article" date="2023" name="Mol. Phylogenet. Evol.">
        <title>Genome-scale phylogeny and comparative genomics of the fungal order Sordariales.</title>
        <authorList>
            <person name="Hensen N."/>
            <person name="Bonometti L."/>
            <person name="Westerberg I."/>
            <person name="Brannstrom I.O."/>
            <person name="Guillou S."/>
            <person name="Cros-Aarteil S."/>
            <person name="Calhoun S."/>
            <person name="Haridas S."/>
            <person name="Kuo A."/>
            <person name="Mondo S."/>
            <person name="Pangilinan J."/>
            <person name="Riley R."/>
            <person name="LaButti K."/>
            <person name="Andreopoulos B."/>
            <person name="Lipzen A."/>
            <person name="Chen C."/>
            <person name="Yan M."/>
            <person name="Daum C."/>
            <person name="Ng V."/>
            <person name="Clum A."/>
            <person name="Steindorff A."/>
            <person name="Ohm R.A."/>
            <person name="Martin F."/>
            <person name="Silar P."/>
            <person name="Natvig D.O."/>
            <person name="Lalanne C."/>
            <person name="Gautier V."/>
            <person name="Ament-Velasquez S.L."/>
            <person name="Kruys A."/>
            <person name="Hutchinson M.I."/>
            <person name="Powell A.J."/>
            <person name="Barry K."/>
            <person name="Miller A.N."/>
            <person name="Grigoriev I.V."/>
            <person name="Debuchy R."/>
            <person name="Gladieux P."/>
            <person name="Hiltunen Thoren M."/>
            <person name="Johannesson H."/>
        </authorList>
    </citation>
    <scope>NUCLEOTIDE SEQUENCE</scope>
    <source>
        <strain evidence="1">PSN243</strain>
    </source>
</reference>
<dbReference type="Proteomes" id="UP001321760">
    <property type="component" value="Unassembled WGS sequence"/>
</dbReference>
<gene>
    <name evidence="1" type="ORF">QBC34DRAFT_51148</name>
</gene>
<dbReference type="EMBL" id="MU865927">
    <property type="protein sequence ID" value="KAK4451678.1"/>
    <property type="molecule type" value="Genomic_DNA"/>
</dbReference>
<dbReference type="InterPro" id="IPR027417">
    <property type="entry name" value="P-loop_NTPase"/>
</dbReference>
<name>A0AAV9GWW5_9PEZI</name>
<keyword evidence="2" id="KW-1185">Reference proteome</keyword>
<evidence type="ECO:0000313" key="1">
    <source>
        <dbReference type="EMBL" id="KAK4451678.1"/>
    </source>
</evidence>
<proteinExistence type="predicted"/>
<evidence type="ECO:0000313" key="2">
    <source>
        <dbReference type="Proteomes" id="UP001321760"/>
    </source>
</evidence>
<dbReference type="AlphaFoldDB" id="A0AAV9GWW5"/>
<comment type="caution">
    <text evidence="1">The sequence shown here is derived from an EMBL/GenBank/DDBJ whole genome shotgun (WGS) entry which is preliminary data.</text>
</comment>
<accession>A0AAV9GWW5</accession>
<dbReference type="Gene3D" id="6.20.350.10">
    <property type="match status" value="1"/>
</dbReference>